<comment type="function">
    <text evidence="10">Serine protease involved in intramembrane proteolysis.</text>
</comment>
<feature type="transmembrane region" description="Helical" evidence="10">
    <location>
        <begin position="426"/>
        <end position="450"/>
    </location>
</feature>
<evidence type="ECO:0000256" key="5">
    <source>
        <dbReference type="ARBA" id="ARBA00022692"/>
    </source>
</evidence>
<evidence type="ECO:0000256" key="1">
    <source>
        <dbReference type="ARBA" id="ARBA00000156"/>
    </source>
</evidence>
<feature type="transmembrane region" description="Helical" evidence="10">
    <location>
        <begin position="403"/>
        <end position="420"/>
    </location>
</feature>
<dbReference type="InterPro" id="IPR002610">
    <property type="entry name" value="Peptidase_S54_rhomboid-like"/>
</dbReference>
<dbReference type="Gene3D" id="1.20.1540.10">
    <property type="entry name" value="Rhomboid-like"/>
    <property type="match status" value="1"/>
</dbReference>
<dbReference type="InterPro" id="IPR022764">
    <property type="entry name" value="Peptidase_S54_rhomboid_dom"/>
</dbReference>
<dbReference type="EMBL" id="JAKWFO010000005">
    <property type="protein sequence ID" value="KAI9636651.1"/>
    <property type="molecule type" value="Genomic_DNA"/>
</dbReference>
<evidence type="ECO:0000256" key="3">
    <source>
        <dbReference type="ARBA" id="ARBA00009045"/>
    </source>
</evidence>
<organism evidence="13 14">
    <name type="scientific">Dioszegia hungarica</name>
    <dbReference type="NCBI Taxonomy" id="4972"/>
    <lineage>
        <taxon>Eukaryota</taxon>
        <taxon>Fungi</taxon>
        <taxon>Dikarya</taxon>
        <taxon>Basidiomycota</taxon>
        <taxon>Agaricomycotina</taxon>
        <taxon>Tremellomycetes</taxon>
        <taxon>Tremellales</taxon>
        <taxon>Bulleribasidiaceae</taxon>
        <taxon>Dioszegia</taxon>
    </lineage>
</organism>
<dbReference type="AlphaFoldDB" id="A0AA38HAJ4"/>
<comment type="subcellular location">
    <subcellularLocation>
        <location evidence="2 10">Membrane</location>
        <topology evidence="2 10">Multi-pass membrane protein</topology>
    </subcellularLocation>
</comment>
<evidence type="ECO:0000256" key="6">
    <source>
        <dbReference type="ARBA" id="ARBA00022801"/>
    </source>
</evidence>
<evidence type="ECO:0000313" key="13">
    <source>
        <dbReference type="EMBL" id="KAI9636651.1"/>
    </source>
</evidence>
<evidence type="ECO:0000256" key="11">
    <source>
        <dbReference type="SAM" id="MobiDB-lite"/>
    </source>
</evidence>
<dbReference type="GeneID" id="77732576"/>
<evidence type="ECO:0000256" key="7">
    <source>
        <dbReference type="ARBA" id="ARBA00022825"/>
    </source>
</evidence>
<dbReference type="GO" id="GO:0006508">
    <property type="term" value="P:proteolysis"/>
    <property type="evidence" value="ECO:0007669"/>
    <property type="project" value="UniProtKB-KW"/>
</dbReference>
<evidence type="ECO:0000313" key="14">
    <source>
        <dbReference type="Proteomes" id="UP001164286"/>
    </source>
</evidence>
<dbReference type="Pfam" id="PF01694">
    <property type="entry name" value="Rhomboid"/>
    <property type="match status" value="1"/>
</dbReference>
<sequence length="582" mass="63525">MAYNQPHPGQPFPQANPSAGNPYDRQEDLRSSGYGNTSAEEANYYNRRSQHLDVYNDPYLDPSDHSHERNGPTAAPSSVSIGPWDSASQRSLSTSSRHPLPTSHATPLSDGQDGSSNPARHLRNKPSNMTAGGLSYIDEEGDYYRSPHPRPASASRKREDELEMHGLVSGAARMGGRDGDLEHAVLNGTYGESKYGQYEDGPYAWPPLDNVNTGVRSESKLMALLLFPTGLDRVLGTFGWDKARIPVDQAIERKKRGVPGQRFPVMTWVLTAIMVGVMIYEIIQNNALTGNPISTRPTFNYMIGPSPSVLINIGARFPPCMKLVPDIPPPFNFACLDDLNDPPTSTCNLAQICGHGLTTTDIPNQTWRFFVPIFLHVGIVHLILNMVAQMTVGALVEREMGSIPYLIVYFAGGVYGFLLGGNFSRVGIPSAGASGALFAVNACVLVDLLMHWKYEERPKLKAFFLALEFVVGIAVGYIPNAVDGLAHLGGFAMGLLLGSVLYPSISETRTHRFVLWGVRAFAVALAAMAFVLTTRNFYTTDPNAACKWCKYLSCIPVAANNYCSGTGITQSTVQSTRRMLEL</sequence>
<dbReference type="GO" id="GO:0004252">
    <property type="term" value="F:serine-type endopeptidase activity"/>
    <property type="evidence" value="ECO:0007669"/>
    <property type="project" value="InterPro"/>
</dbReference>
<evidence type="ECO:0000256" key="9">
    <source>
        <dbReference type="ARBA" id="ARBA00023136"/>
    </source>
</evidence>
<dbReference type="Proteomes" id="UP001164286">
    <property type="component" value="Unassembled WGS sequence"/>
</dbReference>
<feature type="transmembrane region" description="Helical" evidence="10">
    <location>
        <begin position="485"/>
        <end position="502"/>
    </location>
</feature>
<proteinExistence type="inferred from homology"/>
<dbReference type="RefSeq" id="XP_052946428.1">
    <property type="nucleotide sequence ID" value="XM_053093371.1"/>
</dbReference>
<keyword evidence="6 10" id="KW-0378">Hydrolase</keyword>
<dbReference type="GO" id="GO:0016020">
    <property type="term" value="C:membrane"/>
    <property type="evidence" value="ECO:0007669"/>
    <property type="project" value="UniProtKB-SubCell"/>
</dbReference>
<feature type="transmembrane region" description="Helical" evidence="10">
    <location>
        <begin position="263"/>
        <end position="283"/>
    </location>
</feature>
<keyword evidence="8 10" id="KW-1133">Transmembrane helix</keyword>
<feature type="compositionally biased region" description="Low complexity" evidence="11">
    <location>
        <begin position="86"/>
        <end position="96"/>
    </location>
</feature>
<feature type="domain" description="Peptidase S54 rhomboid" evidence="12">
    <location>
        <begin position="364"/>
        <end position="502"/>
    </location>
</feature>
<feature type="region of interest" description="Disordered" evidence="11">
    <location>
        <begin position="1"/>
        <end position="161"/>
    </location>
</feature>
<dbReference type="SUPFAM" id="SSF144091">
    <property type="entry name" value="Rhomboid-like"/>
    <property type="match status" value="1"/>
</dbReference>
<evidence type="ECO:0000259" key="12">
    <source>
        <dbReference type="Pfam" id="PF01694"/>
    </source>
</evidence>
<protein>
    <recommendedName>
        <fullName evidence="10">Rhomboid-type serine protease</fullName>
        <ecNumber evidence="10">3.4.21.105</ecNumber>
    </recommendedName>
</protein>
<comment type="caution">
    <text evidence="13">The sequence shown here is derived from an EMBL/GenBank/DDBJ whole genome shotgun (WGS) entry which is preliminary data.</text>
</comment>
<accession>A0AA38HAJ4</accession>
<evidence type="ECO:0000256" key="2">
    <source>
        <dbReference type="ARBA" id="ARBA00004141"/>
    </source>
</evidence>
<reference evidence="13" key="1">
    <citation type="journal article" date="2022" name="G3 (Bethesda)">
        <title>High quality genome of the basidiomycete yeast Dioszegia hungarica PDD-24b-2 isolated from cloud water.</title>
        <authorList>
            <person name="Jarrige D."/>
            <person name="Haridas S."/>
            <person name="Bleykasten-Grosshans C."/>
            <person name="Joly M."/>
            <person name="Nadalig T."/>
            <person name="Sancelme M."/>
            <person name="Vuilleumier S."/>
            <person name="Grigoriev I.V."/>
            <person name="Amato P."/>
            <person name="Bringel F."/>
        </authorList>
    </citation>
    <scope>NUCLEOTIDE SEQUENCE</scope>
    <source>
        <strain evidence="13">PDD-24b-2</strain>
    </source>
</reference>
<comment type="catalytic activity">
    <reaction evidence="1 10">
        <text>Cleaves type-1 transmembrane domains using a catalytic dyad composed of serine and histidine that are contributed by different transmembrane domains.</text>
        <dbReference type="EC" id="3.4.21.105"/>
    </reaction>
</comment>
<evidence type="ECO:0000256" key="4">
    <source>
        <dbReference type="ARBA" id="ARBA00022670"/>
    </source>
</evidence>
<keyword evidence="4 10" id="KW-0645">Protease</keyword>
<feature type="transmembrane region" description="Helical" evidence="10">
    <location>
        <begin position="514"/>
        <end position="532"/>
    </location>
</feature>
<comment type="similarity">
    <text evidence="3 10">Belongs to the peptidase S54 family.</text>
</comment>
<feature type="transmembrane region" description="Helical" evidence="10">
    <location>
        <begin position="462"/>
        <end position="479"/>
    </location>
</feature>
<feature type="transmembrane region" description="Helical" evidence="10">
    <location>
        <begin position="373"/>
        <end position="396"/>
    </location>
</feature>
<keyword evidence="5 10" id="KW-0812">Transmembrane</keyword>
<name>A0AA38HAJ4_9TREE</name>
<evidence type="ECO:0000256" key="10">
    <source>
        <dbReference type="RuleBase" id="RU362115"/>
    </source>
</evidence>
<keyword evidence="14" id="KW-1185">Reference proteome</keyword>
<dbReference type="EC" id="3.4.21.105" evidence="10"/>
<keyword evidence="9 10" id="KW-0472">Membrane</keyword>
<keyword evidence="7 10" id="KW-0720">Serine protease</keyword>
<evidence type="ECO:0000256" key="8">
    <source>
        <dbReference type="ARBA" id="ARBA00022989"/>
    </source>
</evidence>
<gene>
    <name evidence="13" type="ORF">MKK02DRAFT_45356</name>
</gene>
<dbReference type="InterPro" id="IPR035952">
    <property type="entry name" value="Rhomboid-like_sf"/>
</dbReference>
<dbReference type="PANTHER" id="PTHR22936:SF69">
    <property type="entry name" value="RHOMBOID-LIKE PROTEIN"/>
    <property type="match status" value="1"/>
</dbReference>
<dbReference type="PANTHER" id="PTHR22936">
    <property type="entry name" value="RHOMBOID-RELATED"/>
    <property type="match status" value="1"/>
</dbReference>